<dbReference type="EMBL" id="CABVPU010000044">
    <property type="protein sequence ID" value="VWC41577.1"/>
    <property type="molecule type" value="Genomic_DNA"/>
</dbReference>
<dbReference type="Proteomes" id="UP000494174">
    <property type="component" value="Unassembled WGS sequence"/>
</dbReference>
<gene>
    <name evidence="1" type="ORF">BLA15945_07112</name>
</gene>
<name>A0A6P2RWK0_BURL3</name>
<dbReference type="AlphaFoldDB" id="A0A6P2RWK0"/>
<evidence type="ECO:0000313" key="1">
    <source>
        <dbReference type="EMBL" id="VWC41577.1"/>
    </source>
</evidence>
<proteinExistence type="predicted"/>
<evidence type="ECO:0000313" key="2">
    <source>
        <dbReference type="Proteomes" id="UP000494174"/>
    </source>
</evidence>
<accession>A0A6P2RWK0</accession>
<sequence>MVPQAFQSIDSGLETRVWLPVLQGLKARQGFQKR</sequence>
<organism evidence="1 2">
    <name type="scientific">Burkholderia lata (strain ATCC 17760 / DSM 23089 / LMG 22485 / NCIMB 9086 / R18194 / 383)</name>
    <dbReference type="NCBI Taxonomy" id="482957"/>
    <lineage>
        <taxon>Bacteria</taxon>
        <taxon>Pseudomonadati</taxon>
        <taxon>Pseudomonadota</taxon>
        <taxon>Betaproteobacteria</taxon>
        <taxon>Burkholderiales</taxon>
        <taxon>Burkholderiaceae</taxon>
        <taxon>Burkholderia</taxon>
        <taxon>Burkholderia cepacia complex</taxon>
    </lineage>
</organism>
<protein>
    <submittedName>
        <fullName evidence="1">Uncharacterized protein</fullName>
    </submittedName>
</protein>
<reference evidence="1 2" key="1">
    <citation type="submission" date="2019-09" db="EMBL/GenBank/DDBJ databases">
        <authorList>
            <person name="Depoorter E."/>
        </authorList>
    </citation>
    <scope>NUCLEOTIDE SEQUENCE [LARGE SCALE GENOMIC DNA]</scope>
    <source>
        <strain evidence="1">R-15945</strain>
    </source>
</reference>